<keyword evidence="1" id="KW-0472">Membrane</keyword>
<gene>
    <name evidence="2" type="ORF">GMA8713_00358</name>
</gene>
<keyword evidence="1" id="KW-1133">Transmembrane helix</keyword>
<dbReference type="PROSITE" id="PS51257">
    <property type="entry name" value="PROKAR_LIPOPROTEIN"/>
    <property type="match status" value="1"/>
</dbReference>
<evidence type="ECO:0000313" key="3">
    <source>
        <dbReference type="Proteomes" id="UP000073601"/>
    </source>
</evidence>
<name>A0A128ETL4_9GAMM</name>
<protein>
    <submittedName>
        <fullName evidence="2">Uncharacterized protein</fullName>
    </submittedName>
</protein>
<dbReference type="Proteomes" id="UP000073601">
    <property type="component" value="Unassembled WGS sequence"/>
</dbReference>
<accession>A0A128ETL4</accession>
<dbReference type="RefSeq" id="WP_062705170.1">
    <property type="nucleotide sequence ID" value="NZ_CAWRCI010000002.1"/>
</dbReference>
<proteinExistence type="predicted"/>
<feature type="transmembrane region" description="Helical" evidence="1">
    <location>
        <begin position="7"/>
        <end position="32"/>
    </location>
</feature>
<keyword evidence="3" id="KW-1185">Reference proteome</keyword>
<sequence>MNKLLLILNYVSLFLGGCIIVIDGFSLLDYAISTSHYHFGTEVGTYRYLSLYHYVALGLATISIVIVSNTIAYKKDSTKSQLLTRMLGLSISAFLFLVA</sequence>
<evidence type="ECO:0000313" key="2">
    <source>
        <dbReference type="EMBL" id="CZF77903.1"/>
    </source>
</evidence>
<keyword evidence="1" id="KW-0812">Transmembrane</keyword>
<organism evidence="2 3">
    <name type="scientific">Grimontia marina</name>
    <dbReference type="NCBI Taxonomy" id="646534"/>
    <lineage>
        <taxon>Bacteria</taxon>
        <taxon>Pseudomonadati</taxon>
        <taxon>Pseudomonadota</taxon>
        <taxon>Gammaproteobacteria</taxon>
        <taxon>Vibrionales</taxon>
        <taxon>Vibrionaceae</taxon>
        <taxon>Grimontia</taxon>
    </lineage>
</organism>
<dbReference type="EMBL" id="FIZY01000002">
    <property type="protein sequence ID" value="CZF77903.1"/>
    <property type="molecule type" value="Genomic_DNA"/>
</dbReference>
<reference evidence="3" key="1">
    <citation type="submission" date="2016-02" db="EMBL/GenBank/DDBJ databases">
        <authorList>
            <person name="Rodrigo-Torres Lidia"/>
            <person name="Arahal R.David."/>
        </authorList>
    </citation>
    <scope>NUCLEOTIDE SEQUENCE [LARGE SCALE GENOMIC DNA]</scope>
    <source>
        <strain evidence="3">CECT 8713</strain>
    </source>
</reference>
<feature type="transmembrane region" description="Helical" evidence="1">
    <location>
        <begin position="52"/>
        <end position="73"/>
    </location>
</feature>
<dbReference type="AlphaFoldDB" id="A0A128ETL4"/>
<evidence type="ECO:0000256" key="1">
    <source>
        <dbReference type="SAM" id="Phobius"/>
    </source>
</evidence>